<dbReference type="InterPro" id="IPR004838">
    <property type="entry name" value="NHTrfase_class1_PyrdxlP-BS"/>
</dbReference>
<proteinExistence type="inferred from homology"/>
<dbReference type="CDD" id="cd00609">
    <property type="entry name" value="AAT_like"/>
    <property type="match status" value="1"/>
</dbReference>
<dbReference type="eggNOG" id="KOG0257">
    <property type="taxonomic scope" value="Eukaryota"/>
</dbReference>
<evidence type="ECO:0000256" key="1">
    <source>
        <dbReference type="ARBA" id="ARBA00001933"/>
    </source>
</evidence>
<dbReference type="OrthoDB" id="2414662at2759"/>
<dbReference type="Gene3D" id="3.40.640.10">
    <property type="entry name" value="Type I PLP-dependent aspartate aminotransferase-like (Major domain)"/>
    <property type="match status" value="1"/>
</dbReference>
<evidence type="ECO:0000259" key="6">
    <source>
        <dbReference type="Pfam" id="PF00155"/>
    </source>
</evidence>
<dbReference type="InterPro" id="IPR015424">
    <property type="entry name" value="PyrdxlP-dep_Trfase"/>
</dbReference>
<keyword evidence="3" id="KW-0032">Aminotransferase</keyword>
<evidence type="ECO:0000256" key="5">
    <source>
        <dbReference type="ARBA" id="ARBA00022898"/>
    </source>
</evidence>
<evidence type="ECO:0000256" key="2">
    <source>
        <dbReference type="ARBA" id="ARBA00007441"/>
    </source>
</evidence>
<keyword evidence="4" id="KW-0808">Transferase</keyword>
<evidence type="ECO:0000313" key="8">
    <source>
        <dbReference type="Proteomes" id="UP000187013"/>
    </source>
</evidence>
<keyword evidence="5" id="KW-0663">Pyridoxal phosphate</keyword>
<gene>
    <name evidence="7" type="ORF">ZYGR_0AD06330</name>
</gene>
<dbReference type="InterPro" id="IPR051326">
    <property type="entry name" value="Kynurenine-oxoglutarate_AT"/>
</dbReference>
<dbReference type="InterPro" id="IPR004839">
    <property type="entry name" value="Aminotransferase_I/II_large"/>
</dbReference>
<dbReference type="AlphaFoldDB" id="A0A1Q3A797"/>
<dbReference type="Gene3D" id="3.90.1150.10">
    <property type="entry name" value="Aspartate Aminotransferase, domain 1"/>
    <property type="match status" value="1"/>
</dbReference>
<evidence type="ECO:0000256" key="4">
    <source>
        <dbReference type="ARBA" id="ARBA00022679"/>
    </source>
</evidence>
<dbReference type="FunFam" id="3.40.640.10:FF:000024">
    <property type="entry name" value="Kynurenine--oxoglutarate transaminase 3"/>
    <property type="match status" value="1"/>
</dbReference>
<comment type="caution">
    <text evidence="7">The sequence shown here is derived from an EMBL/GenBank/DDBJ whole genome shotgun (WGS) entry which is preliminary data.</text>
</comment>
<dbReference type="InterPro" id="IPR015421">
    <property type="entry name" value="PyrdxlP-dep_Trfase_major"/>
</dbReference>
<evidence type="ECO:0000313" key="7">
    <source>
        <dbReference type="EMBL" id="GAV51450.1"/>
    </source>
</evidence>
<sequence>MFNRLTALKNTNSFRHYTKMAVNRPQITPNKYFTSNNAKDVWSLTNEAAATAANNEQNKGRDLINLGQGFFSYSPPQFAIHEAQKALEIPLVNQYSPTKGRPSVINSLKKLYSPLYGQELKDENVTITTGANEGILSSLMGILNPGDEVIVFEPFFDQYIPNIELLGGKVVYVPINPPKDMDQRIVEGKDWTIDYEELAKAFTSKTKALILNTPHNPIGKVFTKEELTKIGNLCVENNVVIISDEVYEFLYFTDSYTRIATLSPEIGQLTLTVGSAGKTFAATGWRIGWVISLNPELLSYVSKGHTRICFSSPSPIQEAVANSIEDALKGDYFEAMRTDYIRKFEIFTSVFKEMGLPYTIPEGTYFILVDFSKVNVPEDYPYPEELLDKGKDFRISYWLINELGVVAIPPTEFYIKEHEKGAENLLRFAVCKDDDYLEKAVERLRLLKPHIKG</sequence>
<dbReference type="OMA" id="PRDFKLC"/>
<evidence type="ECO:0000256" key="3">
    <source>
        <dbReference type="ARBA" id="ARBA00022576"/>
    </source>
</evidence>
<dbReference type="SUPFAM" id="SSF53383">
    <property type="entry name" value="PLP-dependent transferases"/>
    <property type="match status" value="1"/>
</dbReference>
<dbReference type="GO" id="GO:0034276">
    <property type="term" value="P:kynurenic acid biosynthetic process"/>
    <property type="evidence" value="ECO:0007669"/>
    <property type="project" value="EnsemblFungi"/>
</dbReference>
<accession>A0A1Q3A797</accession>
<comment type="cofactor">
    <cofactor evidence="1">
        <name>pyridoxal 5'-phosphate</name>
        <dbReference type="ChEBI" id="CHEBI:597326"/>
    </cofactor>
</comment>
<dbReference type="PANTHER" id="PTHR43807:SF20">
    <property type="entry name" value="FI04487P"/>
    <property type="match status" value="1"/>
</dbReference>
<dbReference type="Pfam" id="PF00155">
    <property type="entry name" value="Aminotran_1_2"/>
    <property type="match status" value="1"/>
</dbReference>
<dbReference type="GO" id="GO:0030170">
    <property type="term" value="F:pyridoxal phosphate binding"/>
    <property type="evidence" value="ECO:0007669"/>
    <property type="project" value="InterPro"/>
</dbReference>
<dbReference type="Proteomes" id="UP000187013">
    <property type="component" value="Unassembled WGS sequence"/>
</dbReference>
<name>A0A1Q3A797_ZYGRO</name>
<dbReference type="GO" id="GO:0047536">
    <property type="term" value="F:2-aminoadipate transaminase activity"/>
    <property type="evidence" value="ECO:0007669"/>
    <property type="project" value="EnsemblFungi"/>
</dbReference>
<reference evidence="7 8" key="1">
    <citation type="submission" date="2016-08" db="EMBL/GenBank/DDBJ databases">
        <title>Draft genome sequence of allopolyploid Zygosaccharomyces rouxii.</title>
        <authorList>
            <person name="Watanabe J."/>
            <person name="Uehara K."/>
            <person name="Mogi Y."/>
            <person name="Tsukioka Y."/>
        </authorList>
    </citation>
    <scope>NUCLEOTIDE SEQUENCE [LARGE SCALE GENOMIC DNA]</scope>
    <source>
        <strain evidence="7 8">NBRC 110957</strain>
    </source>
</reference>
<comment type="similarity">
    <text evidence="2">Belongs to the class-I pyridoxal-phosphate-dependent aminotransferase family.</text>
</comment>
<organism evidence="7 8">
    <name type="scientific">Zygosaccharomyces rouxii</name>
    <dbReference type="NCBI Taxonomy" id="4956"/>
    <lineage>
        <taxon>Eukaryota</taxon>
        <taxon>Fungi</taxon>
        <taxon>Dikarya</taxon>
        <taxon>Ascomycota</taxon>
        <taxon>Saccharomycotina</taxon>
        <taxon>Saccharomycetes</taxon>
        <taxon>Saccharomycetales</taxon>
        <taxon>Saccharomycetaceae</taxon>
        <taxon>Zygosaccharomyces</taxon>
    </lineage>
</organism>
<feature type="domain" description="Aminotransferase class I/classII large" evidence="6">
    <location>
        <begin position="62"/>
        <end position="444"/>
    </location>
</feature>
<dbReference type="EMBL" id="BDGX01000030">
    <property type="protein sequence ID" value="GAV51450.1"/>
    <property type="molecule type" value="Genomic_DNA"/>
</dbReference>
<dbReference type="GO" id="GO:0005739">
    <property type="term" value="C:mitochondrion"/>
    <property type="evidence" value="ECO:0007669"/>
    <property type="project" value="EnsemblFungi"/>
</dbReference>
<dbReference type="GO" id="GO:0016212">
    <property type="term" value="F:kynurenine-oxoglutarate transaminase activity"/>
    <property type="evidence" value="ECO:0007669"/>
    <property type="project" value="EnsemblFungi"/>
</dbReference>
<dbReference type="PANTHER" id="PTHR43807">
    <property type="entry name" value="FI04487P"/>
    <property type="match status" value="1"/>
</dbReference>
<dbReference type="InterPro" id="IPR015422">
    <property type="entry name" value="PyrdxlP-dep_Trfase_small"/>
</dbReference>
<dbReference type="PROSITE" id="PS00105">
    <property type="entry name" value="AA_TRANSFER_CLASS_1"/>
    <property type="match status" value="1"/>
</dbReference>
<protein>
    <recommendedName>
        <fullName evidence="6">Aminotransferase class I/classII large domain-containing protein</fullName>
    </recommendedName>
</protein>